<accession>A0A2M7T5D4</accession>
<comment type="caution">
    <text evidence="2">The sequence shown here is derived from an EMBL/GenBank/DDBJ whole genome shotgun (WGS) entry which is preliminary data.</text>
</comment>
<evidence type="ECO:0008006" key="4">
    <source>
        <dbReference type="Google" id="ProtNLM"/>
    </source>
</evidence>
<dbReference type="Proteomes" id="UP000230956">
    <property type="component" value="Unassembled WGS sequence"/>
</dbReference>
<dbReference type="InterPro" id="IPR013784">
    <property type="entry name" value="Carb-bd-like_fold"/>
</dbReference>
<dbReference type="SUPFAM" id="SSF49452">
    <property type="entry name" value="Starch-binding domain-like"/>
    <property type="match status" value="1"/>
</dbReference>
<protein>
    <recommendedName>
        <fullName evidence="4">Carboxypeptidase regulatory-like domain-containing protein</fullName>
    </recommendedName>
</protein>
<feature type="chain" id="PRO_5015006021" description="Carboxypeptidase regulatory-like domain-containing protein" evidence="1">
    <location>
        <begin position="28"/>
        <end position="213"/>
    </location>
</feature>
<dbReference type="AlphaFoldDB" id="A0A2M7T5D4"/>
<dbReference type="EMBL" id="PFNG01000249">
    <property type="protein sequence ID" value="PIZ35254.1"/>
    <property type="molecule type" value="Genomic_DNA"/>
</dbReference>
<evidence type="ECO:0000313" key="2">
    <source>
        <dbReference type="EMBL" id="PIZ35254.1"/>
    </source>
</evidence>
<sequence>MIRLRQTLALSLLLALIASLSIASASADAGKSVVAGSITGTMRVPKSDELKKAIEGRYLAKLGWFEEDAYYVKKVRLNKVMVSIDGVETMTDENGLFKLQNVSTGTHTFKVLDIEQKPLLESTIKVEADKALQKNVKLVYDVGGKGCCGEDGCESSQAKSTSTVAKAIESVKGLLGLESAEAIYPCRDYNGSYGNCVNYDSGTGKYINFIGSD</sequence>
<reference evidence="3" key="1">
    <citation type="submission" date="2017-09" db="EMBL/GenBank/DDBJ databases">
        <title>Depth-based differentiation of microbial function through sediment-hosted aquifers and enrichment of novel symbionts in the deep terrestrial subsurface.</title>
        <authorList>
            <person name="Probst A.J."/>
            <person name="Ladd B."/>
            <person name="Jarett J.K."/>
            <person name="Geller-Mcgrath D.E."/>
            <person name="Sieber C.M.K."/>
            <person name="Emerson J.B."/>
            <person name="Anantharaman K."/>
            <person name="Thomas B.C."/>
            <person name="Malmstrom R."/>
            <person name="Stieglmeier M."/>
            <person name="Klingl A."/>
            <person name="Woyke T."/>
            <person name="Ryan C.M."/>
            <person name="Banfield J.F."/>
        </authorList>
    </citation>
    <scope>NUCLEOTIDE SEQUENCE [LARGE SCALE GENOMIC DNA]</scope>
</reference>
<dbReference type="GO" id="GO:0030246">
    <property type="term" value="F:carbohydrate binding"/>
    <property type="evidence" value="ECO:0007669"/>
    <property type="project" value="InterPro"/>
</dbReference>
<organism evidence="2 3">
    <name type="scientific">Candidatus Aquicultor secundus</name>
    <dbReference type="NCBI Taxonomy" id="1973895"/>
    <lineage>
        <taxon>Bacteria</taxon>
        <taxon>Bacillati</taxon>
        <taxon>Actinomycetota</taxon>
        <taxon>Candidatus Aquicultoria</taxon>
        <taxon>Candidatus Aquicultorales</taxon>
        <taxon>Candidatus Aquicultoraceae</taxon>
        <taxon>Candidatus Aquicultor</taxon>
    </lineage>
</organism>
<gene>
    <name evidence="2" type="ORF">COY37_10745</name>
</gene>
<evidence type="ECO:0000313" key="3">
    <source>
        <dbReference type="Proteomes" id="UP000230956"/>
    </source>
</evidence>
<name>A0A2M7T5D4_9ACTN</name>
<feature type="signal peptide" evidence="1">
    <location>
        <begin position="1"/>
        <end position="27"/>
    </location>
</feature>
<proteinExistence type="predicted"/>
<keyword evidence="1" id="KW-0732">Signal</keyword>
<dbReference type="RefSeq" id="WP_286678478.1">
    <property type="nucleotide sequence ID" value="NZ_MNXI01000085.1"/>
</dbReference>
<evidence type="ECO:0000256" key="1">
    <source>
        <dbReference type="SAM" id="SignalP"/>
    </source>
</evidence>